<dbReference type="EMBL" id="BAABEO010000009">
    <property type="protein sequence ID" value="GAA3676376.1"/>
    <property type="molecule type" value="Genomic_DNA"/>
</dbReference>
<evidence type="ECO:0000313" key="2">
    <source>
        <dbReference type="Proteomes" id="UP001500752"/>
    </source>
</evidence>
<gene>
    <name evidence="1" type="ORF">GCM10023081_13330</name>
</gene>
<dbReference type="Proteomes" id="UP001500752">
    <property type="component" value="Unassembled WGS sequence"/>
</dbReference>
<protein>
    <recommendedName>
        <fullName evidence="3">Ferredoxin</fullName>
    </recommendedName>
</protein>
<sequence length="71" mass="7754">MKVTVHGAMCVASGNCGYVAAKVFRNREENGGYVELLDPNPPETEWEAVREAEYLCPSGTIQIEDRPIPSG</sequence>
<evidence type="ECO:0000313" key="1">
    <source>
        <dbReference type="EMBL" id="GAA3676376.1"/>
    </source>
</evidence>
<name>A0ABP7C1Z4_9MICC</name>
<proteinExistence type="predicted"/>
<dbReference type="SUPFAM" id="SSF54862">
    <property type="entry name" value="4Fe-4S ferredoxins"/>
    <property type="match status" value="1"/>
</dbReference>
<dbReference type="Gene3D" id="3.30.70.20">
    <property type="match status" value="1"/>
</dbReference>
<reference evidence="2" key="1">
    <citation type="journal article" date="2019" name="Int. J. Syst. Evol. Microbiol.">
        <title>The Global Catalogue of Microorganisms (GCM) 10K type strain sequencing project: providing services to taxonomists for standard genome sequencing and annotation.</title>
        <authorList>
            <consortium name="The Broad Institute Genomics Platform"/>
            <consortium name="The Broad Institute Genome Sequencing Center for Infectious Disease"/>
            <person name="Wu L."/>
            <person name="Ma J."/>
        </authorList>
    </citation>
    <scope>NUCLEOTIDE SEQUENCE [LARGE SCALE GENOMIC DNA]</scope>
    <source>
        <strain evidence="2">JCM 30742</strain>
    </source>
</reference>
<dbReference type="Pfam" id="PF13370">
    <property type="entry name" value="Fer4_13"/>
    <property type="match status" value="1"/>
</dbReference>
<organism evidence="1 2">
    <name type="scientific">Arthrobacter ginkgonis</name>
    <dbReference type="NCBI Taxonomy" id="1630594"/>
    <lineage>
        <taxon>Bacteria</taxon>
        <taxon>Bacillati</taxon>
        <taxon>Actinomycetota</taxon>
        <taxon>Actinomycetes</taxon>
        <taxon>Micrococcales</taxon>
        <taxon>Micrococcaceae</taxon>
        <taxon>Arthrobacter</taxon>
    </lineage>
</organism>
<keyword evidence="2" id="KW-1185">Reference proteome</keyword>
<comment type="caution">
    <text evidence="1">The sequence shown here is derived from an EMBL/GenBank/DDBJ whole genome shotgun (WGS) entry which is preliminary data.</text>
</comment>
<accession>A0ABP7C1Z4</accession>
<evidence type="ECO:0008006" key="3">
    <source>
        <dbReference type="Google" id="ProtNLM"/>
    </source>
</evidence>